<protein>
    <submittedName>
        <fullName evidence="1">Uncharacterized protein</fullName>
    </submittedName>
</protein>
<name>W1P4X9_AMBTC</name>
<dbReference type="Proteomes" id="UP000017836">
    <property type="component" value="Unassembled WGS sequence"/>
</dbReference>
<proteinExistence type="predicted"/>
<evidence type="ECO:0000313" key="1">
    <source>
        <dbReference type="EMBL" id="ERN04947.1"/>
    </source>
</evidence>
<sequence length="63" mass="7052">MVAGSCEHEVRGLDSVLPVSCVKCKMNLAVRDGSIRKSGAMRVRQNGGMRSHKGKIKWWYEMS</sequence>
<reference evidence="2" key="1">
    <citation type="journal article" date="2013" name="Science">
        <title>The Amborella genome and the evolution of flowering plants.</title>
        <authorList>
            <consortium name="Amborella Genome Project"/>
        </authorList>
    </citation>
    <scope>NUCLEOTIDE SEQUENCE [LARGE SCALE GENOMIC DNA]</scope>
</reference>
<gene>
    <name evidence="1" type="ORF">AMTR_s00080p00137120</name>
</gene>
<organism evidence="1 2">
    <name type="scientific">Amborella trichopoda</name>
    <dbReference type="NCBI Taxonomy" id="13333"/>
    <lineage>
        <taxon>Eukaryota</taxon>
        <taxon>Viridiplantae</taxon>
        <taxon>Streptophyta</taxon>
        <taxon>Embryophyta</taxon>
        <taxon>Tracheophyta</taxon>
        <taxon>Spermatophyta</taxon>
        <taxon>Magnoliopsida</taxon>
        <taxon>Amborellales</taxon>
        <taxon>Amborellaceae</taxon>
        <taxon>Amborella</taxon>
    </lineage>
</organism>
<dbReference type="EMBL" id="KI394095">
    <property type="protein sequence ID" value="ERN04947.1"/>
    <property type="molecule type" value="Genomic_DNA"/>
</dbReference>
<dbReference type="Gramene" id="ERN04947">
    <property type="protein sequence ID" value="ERN04947"/>
    <property type="gene ID" value="AMTR_s00080p00137120"/>
</dbReference>
<dbReference type="HOGENOM" id="CLU_2888754_0_0_1"/>
<dbReference type="AlphaFoldDB" id="W1P4X9"/>
<evidence type="ECO:0000313" key="2">
    <source>
        <dbReference type="Proteomes" id="UP000017836"/>
    </source>
</evidence>
<keyword evidence="2" id="KW-1185">Reference proteome</keyword>
<accession>W1P4X9</accession>